<evidence type="ECO:0000313" key="2">
    <source>
        <dbReference type="WBParaSite" id="nRc.2.0.1.t25617-RA"/>
    </source>
</evidence>
<keyword evidence="1" id="KW-1185">Reference proteome</keyword>
<organism evidence="1 2">
    <name type="scientific">Romanomermis culicivorax</name>
    <name type="common">Nematode worm</name>
    <dbReference type="NCBI Taxonomy" id="13658"/>
    <lineage>
        <taxon>Eukaryota</taxon>
        <taxon>Metazoa</taxon>
        <taxon>Ecdysozoa</taxon>
        <taxon>Nematoda</taxon>
        <taxon>Enoplea</taxon>
        <taxon>Dorylaimia</taxon>
        <taxon>Mermithida</taxon>
        <taxon>Mermithoidea</taxon>
        <taxon>Mermithidae</taxon>
        <taxon>Romanomermis</taxon>
    </lineage>
</organism>
<dbReference type="AlphaFoldDB" id="A0A915JHP1"/>
<reference evidence="2" key="1">
    <citation type="submission" date="2022-11" db="UniProtKB">
        <authorList>
            <consortium name="WormBaseParasite"/>
        </authorList>
    </citation>
    <scope>IDENTIFICATION</scope>
</reference>
<proteinExistence type="predicted"/>
<dbReference type="Proteomes" id="UP000887565">
    <property type="component" value="Unplaced"/>
</dbReference>
<dbReference type="WBParaSite" id="nRc.2.0.1.t25617-RA">
    <property type="protein sequence ID" value="nRc.2.0.1.t25617-RA"/>
    <property type="gene ID" value="nRc.2.0.1.g25617"/>
</dbReference>
<evidence type="ECO:0000313" key="1">
    <source>
        <dbReference type="Proteomes" id="UP000887565"/>
    </source>
</evidence>
<protein>
    <submittedName>
        <fullName evidence="2">Uncharacterized protein</fullName>
    </submittedName>
</protein>
<sequence>MDDLNAQLVPTFQCIVEQISENADDNALMGFSFDHPDLTKGRVLIPFRAKHALTGDLIVNTFNAVLQSNQQIQIDSREATIHTILVTPPTGHDKVFTMLINT</sequence>
<accession>A0A915JHP1</accession>
<name>A0A915JHP1_ROMCU</name>